<evidence type="ECO:0000256" key="5">
    <source>
        <dbReference type="ARBA" id="ARBA00022989"/>
    </source>
</evidence>
<name>A0ABP5HXR7_9ACTN</name>
<keyword evidence="3" id="KW-1003">Cell membrane</keyword>
<feature type="transmembrane region" description="Helical" evidence="7">
    <location>
        <begin position="135"/>
        <end position="154"/>
    </location>
</feature>
<dbReference type="Pfam" id="PF00924">
    <property type="entry name" value="MS_channel_2nd"/>
    <property type="match status" value="1"/>
</dbReference>
<dbReference type="Proteomes" id="UP001500016">
    <property type="component" value="Unassembled WGS sequence"/>
</dbReference>
<organism evidence="11 12">
    <name type="scientific">Streptomyces albiaxialis</name>
    <dbReference type="NCBI Taxonomy" id="329523"/>
    <lineage>
        <taxon>Bacteria</taxon>
        <taxon>Bacillati</taxon>
        <taxon>Actinomycetota</taxon>
        <taxon>Actinomycetes</taxon>
        <taxon>Kitasatosporales</taxon>
        <taxon>Streptomycetaceae</taxon>
        <taxon>Streptomyces</taxon>
    </lineage>
</organism>
<accession>A0ABP5HXR7</accession>
<evidence type="ECO:0000256" key="6">
    <source>
        <dbReference type="ARBA" id="ARBA00023136"/>
    </source>
</evidence>
<comment type="similarity">
    <text evidence="2">Belongs to the MscS (TC 1.A.23) family.</text>
</comment>
<comment type="subcellular location">
    <subcellularLocation>
        <location evidence="1">Cell membrane</location>
        <topology evidence="1">Multi-pass membrane protein</topology>
    </subcellularLocation>
</comment>
<evidence type="ECO:0000313" key="11">
    <source>
        <dbReference type="EMBL" id="GAA2089381.1"/>
    </source>
</evidence>
<dbReference type="Gene3D" id="1.10.287.1260">
    <property type="match status" value="1"/>
</dbReference>
<keyword evidence="12" id="KW-1185">Reference proteome</keyword>
<dbReference type="InterPro" id="IPR010920">
    <property type="entry name" value="LSM_dom_sf"/>
</dbReference>
<dbReference type="PANTHER" id="PTHR30460:SF0">
    <property type="entry name" value="MODERATE CONDUCTANCE MECHANOSENSITIVE CHANNEL YBIO"/>
    <property type="match status" value="1"/>
</dbReference>
<dbReference type="EMBL" id="BAAAPE010000013">
    <property type="protein sequence ID" value="GAA2089381.1"/>
    <property type="molecule type" value="Genomic_DNA"/>
</dbReference>
<protein>
    <submittedName>
        <fullName evidence="11">Mechanosensitive ion channel family protein</fullName>
    </submittedName>
</protein>
<dbReference type="InterPro" id="IPR023408">
    <property type="entry name" value="MscS_beta-dom_sf"/>
</dbReference>
<evidence type="ECO:0000259" key="8">
    <source>
        <dbReference type="Pfam" id="PF00924"/>
    </source>
</evidence>
<reference evidence="12" key="1">
    <citation type="journal article" date="2019" name="Int. J. Syst. Evol. Microbiol.">
        <title>The Global Catalogue of Microorganisms (GCM) 10K type strain sequencing project: providing services to taxonomists for standard genome sequencing and annotation.</title>
        <authorList>
            <consortium name="The Broad Institute Genomics Platform"/>
            <consortium name="The Broad Institute Genome Sequencing Center for Infectious Disease"/>
            <person name="Wu L."/>
            <person name="Ma J."/>
        </authorList>
    </citation>
    <scope>NUCLEOTIDE SEQUENCE [LARGE SCALE GENOMIC DNA]</scope>
    <source>
        <strain evidence="12">JCM 15478</strain>
    </source>
</reference>
<dbReference type="SUPFAM" id="SSF82689">
    <property type="entry name" value="Mechanosensitive channel protein MscS (YggB), C-terminal domain"/>
    <property type="match status" value="1"/>
</dbReference>
<dbReference type="InterPro" id="IPR045276">
    <property type="entry name" value="YbiO_bact"/>
</dbReference>
<keyword evidence="4 7" id="KW-0812">Transmembrane</keyword>
<evidence type="ECO:0000256" key="7">
    <source>
        <dbReference type="SAM" id="Phobius"/>
    </source>
</evidence>
<evidence type="ECO:0000256" key="4">
    <source>
        <dbReference type="ARBA" id="ARBA00022692"/>
    </source>
</evidence>
<feature type="transmembrane region" description="Helical" evidence="7">
    <location>
        <begin position="42"/>
        <end position="63"/>
    </location>
</feature>
<feature type="domain" description="Mechanosensitive ion channel MscS C-terminal" evidence="9">
    <location>
        <begin position="224"/>
        <end position="310"/>
    </location>
</feature>
<dbReference type="Gene3D" id="3.30.70.100">
    <property type="match status" value="1"/>
</dbReference>
<dbReference type="Pfam" id="PF21082">
    <property type="entry name" value="MS_channel_3rd"/>
    <property type="match status" value="1"/>
</dbReference>
<dbReference type="PANTHER" id="PTHR30460">
    <property type="entry name" value="MODERATE CONDUCTANCE MECHANOSENSITIVE CHANNEL YBIO"/>
    <property type="match status" value="1"/>
</dbReference>
<feature type="domain" description="Mechanosensitive ion channel transmembrane helices 2/3" evidence="10">
    <location>
        <begin position="112"/>
        <end position="150"/>
    </location>
</feature>
<dbReference type="InterPro" id="IPR011014">
    <property type="entry name" value="MscS_channel_TM-2"/>
</dbReference>
<evidence type="ECO:0000256" key="2">
    <source>
        <dbReference type="ARBA" id="ARBA00008017"/>
    </source>
</evidence>
<evidence type="ECO:0000256" key="1">
    <source>
        <dbReference type="ARBA" id="ARBA00004651"/>
    </source>
</evidence>
<evidence type="ECO:0000313" key="12">
    <source>
        <dbReference type="Proteomes" id="UP001500016"/>
    </source>
</evidence>
<evidence type="ECO:0000256" key="3">
    <source>
        <dbReference type="ARBA" id="ARBA00022475"/>
    </source>
</evidence>
<dbReference type="Pfam" id="PF21088">
    <property type="entry name" value="MS_channel_1st"/>
    <property type="match status" value="1"/>
</dbReference>
<feature type="domain" description="Mechanosensitive ion channel MscS" evidence="8">
    <location>
        <begin position="152"/>
        <end position="216"/>
    </location>
</feature>
<keyword evidence="6 7" id="KW-0472">Membrane</keyword>
<gene>
    <name evidence="11" type="ORF">GCM10009801_53660</name>
</gene>
<evidence type="ECO:0000259" key="10">
    <source>
        <dbReference type="Pfam" id="PF21088"/>
    </source>
</evidence>
<evidence type="ECO:0000259" key="9">
    <source>
        <dbReference type="Pfam" id="PF21082"/>
    </source>
</evidence>
<keyword evidence="5 7" id="KW-1133">Transmembrane helix</keyword>
<dbReference type="SUPFAM" id="SSF82861">
    <property type="entry name" value="Mechanosensitive channel protein MscS (YggB), transmembrane region"/>
    <property type="match status" value="1"/>
</dbReference>
<dbReference type="InterPro" id="IPR049142">
    <property type="entry name" value="MS_channel_1st"/>
</dbReference>
<dbReference type="InterPro" id="IPR011066">
    <property type="entry name" value="MscS_channel_C_sf"/>
</dbReference>
<feature type="transmembrane region" description="Helical" evidence="7">
    <location>
        <begin position="107"/>
        <end position="129"/>
    </location>
</feature>
<proteinExistence type="inferred from homology"/>
<dbReference type="SUPFAM" id="SSF50182">
    <property type="entry name" value="Sm-like ribonucleoproteins"/>
    <property type="match status" value="1"/>
</dbReference>
<dbReference type="RefSeq" id="WP_344531858.1">
    <property type="nucleotide sequence ID" value="NZ_BAAAPE010000013.1"/>
</dbReference>
<dbReference type="InterPro" id="IPR049278">
    <property type="entry name" value="MS_channel_C"/>
</dbReference>
<dbReference type="Gene3D" id="2.30.30.60">
    <property type="match status" value="1"/>
</dbReference>
<dbReference type="InterPro" id="IPR006685">
    <property type="entry name" value="MscS_channel_2nd"/>
</dbReference>
<comment type="caution">
    <text evidence="11">The sequence shown here is derived from an EMBL/GenBank/DDBJ whole genome shotgun (WGS) entry which is preliminary data.</text>
</comment>
<sequence>MYWLISAATPSPDGPQTPRSLKDAQDTAGEAAGWLEENWADWLAAGLRIIFIIVVAVVLRYVIRRAITKLITRMNRRAEIVDSGNALRGLLVNSERRRQRSEAIGSVLRNAASFLILGTAALTVLSGLGINLGPLLASAGVAGVALGFGARNLVQDLLAGMFMLLEDQYGVGDRVDVGEASGVVLEIGLRVTQLRGDGGEIWYIRNGEIKRVGNLSQGWAMAMIDVRVRASEDMEEVKSVILSAGEELAHDSPWDEILWEPVEVLGLDEVTLDSMVLRVSAKTMATKSLGVERELRWRVKRALDQRGIRIVDEESLALEAARAPVDLDKGEGIPFQQQR</sequence>